<evidence type="ECO:0000256" key="6">
    <source>
        <dbReference type="ARBA" id="ARBA00022827"/>
    </source>
</evidence>
<comment type="cofactor">
    <cofactor evidence="2">
        <name>FAD</name>
        <dbReference type="ChEBI" id="CHEBI:57692"/>
    </cofactor>
</comment>
<name>A0A318KQN9_9FIRM</name>
<keyword evidence="5" id="KW-0285">Flavoprotein</keyword>
<dbReference type="SUPFAM" id="SSF51905">
    <property type="entry name" value="FAD/NAD(P)-binding domain"/>
    <property type="match status" value="1"/>
</dbReference>
<dbReference type="Gene3D" id="3.50.50.60">
    <property type="entry name" value="FAD/NAD(P)-binding domain"/>
    <property type="match status" value="1"/>
</dbReference>
<protein>
    <recommendedName>
        <fullName evidence="4">Urocanate reductase</fullName>
        <ecNumber evidence="3">1.3.99.33</ecNumber>
    </recommendedName>
</protein>
<evidence type="ECO:0000256" key="2">
    <source>
        <dbReference type="ARBA" id="ARBA00001974"/>
    </source>
</evidence>
<comment type="catalytic activity">
    <reaction evidence="8">
        <text>dihydrourocanate + A = urocanate + AH2</text>
        <dbReference type="Rhea" id="RHEA:36059"/>
        <dbReference type="ChEBI" id="CHEBI:13193"/>
        <dbReference type="ChEBI" id="CHEBI:17499"/>
        <dbReference type="ChEBI" id="CHEBI:27247"/>
        <dbReference type="ChEBI" id="CHEBI:72991"/>
        <dbReference type="EC" id="1.3.99.33"/>
    </reaction>
</comment>
<gene>
    <name evidence="11" type="ORF">DES51_10473</name>
</gene>
<dbReference type="RefSeq" id="WP_022937868.1">
    <property type="nucleotide sequence ID" value="NZ_CABKRQ010000004.1"/>
</dbReference>
<dbReference type="SUPFAM" id="SSF56425">
    <property type="entry name" value="Succinate dehydrogenase/fumarate reductase flavoprotein, catalytic domain"/>
    <property type="match status" value="1"/>
</dbReference>
<evidence type="ECO:0000256" key="9">
    <source>
        <dbReference type="SAM" id="SignalP"/>
    </source>
</evidence>
<organism evidence="11 12">
    <name type="scientific">Dielma fastidiosa</name>
    <dbReference type="NCBI Taxonomy" id="1034346"/>
    <lineage>
        <taxon>Bacteria</taxon>
        <taxon>Bacillati</taxon>
        <taxon>Bacillota</taxon>
        <taxon>Erysipelotrichia</taxon>
        <taxon>Erysipelotrichales</taxon>
        <taxon>Erysipelotrichaceae</taxon>
        <taxon>Dielma</taxon>
    </lineage>
</organism>
<evidence type="ECO:0000256" key="5">
    <source>
        <dbReference type="ARBA" id="ARBA00022630"/>
    </source>
</evidence>
<dbReference type="Gene3D" id="3.90.700.10">
    <property type="entry name" value="Succinate dehydrogenase/fumarate reductase flavoprotein, catalytic domain"/>
    <property type="match status" value="1"/>
</dbReference>
<dbReference type="GO" id="GO:0008202">
    <property type="term" value="P:steroid metabolic process"/>
    <property type="evidence" value="ECO:0007669"/>
    <property type="project" value="UniProtKB-ARBA"/>
</dbReference>
<evidence type="ECO:0000313" key="11">
    <source>
        <dbReference type="EMBL" id="PXX80069.1"/>
    </source>
</evidence>
<proteinExistence type="predicted"/>
<evidence type="ECO:0000256" key="8">
    <source>
        <dbReference type="ARBA" id="ARBA00049922"/>
    </source>
</evidence>
<dbReference type="PROSITE" id="PS51257">
    <property type="entry name" value="PROKAR_LIPOPROTEIN"/>
    <property type="match status" value="1"/>
</dbReference>
<comment type="caution">
    <text evidence="11">The sequence shown here is derived from an EMBL/GenBank/DDBJ whole genome shotgun (WGS) entry which is preliminary data.</text>
</comment>
<dbReference type="SMART" id="SM00900">
    <property type="entry name" value="FMN_bind"/>
    <property type="match status" value="1"/>
</dbReference>
<evidence type="ECO:0000256" key="4">
    <source>
        <dbReference type="ARBA" id="ARBA00015872"/>
    </source>
</evidence>
<keyword evidence="9" id="KW-0732">Signal</keyword>
<dbReference type="GO" id="GO:0010181">
    <property type="term" value="F:FMN binding"/>
    <property type="evidence" value="ECO:0007669"/>
    <property type="project" value="InterPro"/>
</dbReference>
<keyword evidence="6" id="KW-0274">FAD</keyword>
<dbReference type="PANTHER" id="PTHR43400:SF10">
    <property type="entry name" value="3-OXOSTEROID 1-DEHYDROGENASE"/>
    <property type="match status" value="1"/>
</dbReference>
<evidence type="ECO:0000313" key="12">
    <source>
        <dbReference type="Proteomes" id="UP000247612"/>
    </source>
</evidence>
<dbReference type="AlphaFoldDB" id="A0A318KQN9"/>
<evidence type="ECO:0000259" key="10">
    <source>
        <dbReference type="SMART" id="SM00900"/>
    </source>
</evidence>
<dbReference type="InterPro" id="IPR003953">
    <property type="entry name" value="FAD-dep_OxRdtase_2_FAD-bd"/>
</dbReference>
<keyword evidence="12" id="KW-1185">Reference proteome</keyword>
<evidence type="ECO:0000256" key="1">
    <source>
        <dbReference type="ARBA" id="ARBA00001917"/>
    </source>
</evidence>
<comment type="cofactor">
    <cofactor evidence="1">
        <name>FMN</name>
        <dbReference type="ChEBI" id="CHEBI:58210"/>
    </cofactor>
</comment>
<keyword evidence="7" id="KW-0560">Oxidoreductase</keyword>
<dbReference type="InterPro" id="IPR027477">
    <property type="entry name" value="Succ_DH/fumarate_Rdtase_cat_sf"/>
</dbReference>
<dbReference type="Proteomes" id="UP000247612">
    <property type="component" value="Unassembled WGS sequence"/>
</dbReference>
<dbReference type="Pfam" id="PF00890">
    <property type="entry name" value="FAD_binding_2"/>
    <property type="match status" value="1"/>
</dbReference>
<dbReference type="InterPro" id="IPR050315">
    <property type="entry name" value="FAD-oxidoreductase_2"/>
</dbReference>
<dbReference type="EC" id="1.3.99.33" evidence="3"/>
<evidence type="ECO:0000256" key="3">
    <source>
        <dbReference type="ARBA" id="ARBA00013137"/>
    </source>
</evidence>
<dbReference type="InterPro" id="IPR007329">
    <property type="entry name" value="FMN-bd"/>
</dbReference>
<dbReference type="PANTHER" id="PTHR43400">
    <property type="entry name" value="FUMARATE REDUCTASE"/>
    <property type="match status" value="1"/>
</dbReference>
<feature type="chain" id="PRO_5039234651" description="Urocanate reductase" evidence="9">
    <location>
        <begin position="20"/>
        <end position="635"/>
    </location>
</feature>
<feature type="domain" description="FMN-binding" evidence="10">
    <location>
        <begin position="560"/>
        <end position="634"/>
    </location>
</feature>
<dbReference type="GeneID" id="94441069"/>
<accession>A0A318KQN9</accession>
<dbReference type="GO" id="GO:0033765">
    <property type="term" value="F:steroid dehydrogenase activity, acting on the CH-CH group of donors"/>
    <property type="evidence" value="ECO:0007669"/>
    <property type="project" value="UniProtKB-ARBA"/>
</dbReference>
<sequence>MKKLLKLALSSMMICTVLAGCSNTQTPVQSDYTYADTIAWDAQYDVVVAGFGAAGAVTAKTAAEEGATVLIVEKMSEGESGGNSKYAGQLFANGHGDVEKTLNYYKQLAADTDVPESMLRVIATGVANMADTLANDFGADRSQFMSWTGLPVIGNMSPEYPEFEDSDNISLDTIHQGVSDGELYRLLKKNVTDRSDKIDVWFESPAVQLIQDPVSKTIIGVKVERDGKTMNVRANNGVVLCTGGFEDNAEMVETYLGLSNYAVIGALYNTGDGLRMAQEVGADLWHMHVYEGGFGLGGTSFKVNEGERASQVAVLTLNDFNQGSLIMVGTDGDRYLNESEVVRHGHVYNNGVWENPQYPTKSWVVYDQAKADEIAANESMPEQFRNQVVSAATIEELAGLIGAKADQLKASIENFSNYASTGIDLEQNRPADTMRAFDGKAYYAFEVLPEILNTQGGPKRNENAEILDVNGNPIPHLYSAGELGGITSSMYQGGTNLAECITFGQIAGKNAAAAKEALPVYTPAAKVESTPTGLGDVTDLKNDAPEIETADNEYIGSAEGMGGTLTVKVTMDGDKIAKVEIVSHSESEGISDPAIEAVPDEIVEAQSTEVETISGATVTSKAIIAAVEDALAKIK</sequence>
<dbReference type="GO" id="GO:0016020">
    <property type="term" value="C:membrane"/>
    <property type="evidence" value="ECO:0007669"/>
    <property type="project" value="InterPro"/>
</dbReference>
<reference evidence="11 12" key="1">
    <citation type="submission" date="2018-05" db="EMBL/GenBank/DDBJ databases">
        <title>Genomic Encyclopedia of Type Strains, Phase IV (KMG-IV): sequencing the most valuable type-strain genomes for metagenomic binning, comparative biology and taxonomic classification.</title>
        <authorList>
            <person name="Goeker M."/>
        </authorList>
    </citation>
    <scope>NUCLEOTIDE SEQUENCE [LARGE SCALE GENOMIC DNA]</scope>
    <source>
        <strain evidence="11 12">JC118</strain>
    </source>
</reference>
<evidence type="ECO:0000256" key="7">
    <source>
        <dbReference type="ARBA" id="ARBA00023002"/>
    </source>
</evidence>
<dbReference type="Gene3D" id="3.90.1010.20">
    <property type="match status" value="1"/>
</dbReference>
<dbReference type="InterPro" id="IPR036188">
    <property type="entry name" value="FAD/NAD-bd_sf"/>
</dbReference>
<dbReference type="Pfam" id="PF04205">
    <property type="entry name" value="FMN_bind"/>
    <property type="match status" value="1"/>
</dbReference>
<dbReference type="EMBL" id="QJKH01000004">
    <property type="protein sequence ID" value="PXX80069.1"/>
    <property type="molecule type" value="Genomic_DNA"/>
</dbReference>
<dbReference type="STRING" id="1034346.GCA_000313565_01567"/>
<feature type="signal peptide" evidence="9">
    <location>
        <begin position="1"/>
        <end position="19"/>
    </location>
</feature>